<evidence type="ECO:0000313" key="3">
    <source>
        <dbReference type="Proteomes" id="UP001430953"/>
    </source>
</evidence>
<reference evidence="2 3" key="1">
    <citation type="submission" date="2023-03" db="EMBL/GenBank/DDBJ databases">
        <title>High recombination rates correlate with genetic variation in Cardiocondyla obscurior ants.</title>
        <authorList>
            <person name="Errbii M."/>
        </authorList>
    </citation>
    <scope>NUCLEOTIDE SEQUENCE [LARGE SCALE GENOMIC DNA]</scope>
    <source>
        <strain evidence="2">Alpha-2009</strain>
        <tissue evidence="2">Whole body</tissue>
    </source>
</reference>
<dbReference type="Proteomes" id="UP001430953">
    <property type="component" value="Unassembled WGS sequence"/>
</dbReference>
<feature type="compositionally biased region" description="Basic and acidic residues" evidence="1">
    <location>
        <begin position="9"/>
        <end position="20"/>
    </location>
</feature>
<dbReference type="EMBL" id="JADYXP020000012">
    <property type="protein sequence ID" value="KAL0113503.1"/>
    <property type="molecule type" value="Genomic_DNA"/>
</dbReference>
<evidence type="ECO:0000313" key="2">
    <source>
        <dbReference type="EMBL" id="KAL0113503.1"/>
    </source>
</evidence>
<organism evidence="2 3">
    <name type="scientific">Cardiocondyla obscurior</name>
    <dbReference type="NCBI Taxonomy" id="286306"/>
    <lineage>
        <taxon>Eukaryota</taxon>
        <taxon>Metazoa</taxon>
        <taxon>Ecdysozoa</taxon>
        <taxon>Arthropoda</taxon>
        <taxon>Hexapoda</taxon>
        <taxon>Insecta</taxon>
        <taxon>Pterygota</taxon>
        <taxon>Neoptera</taxon>
        <taxon>Endopterygota</taxon>
        <taxon>Hymenoptera</taxon>
        <taxon>Apocrita</taxon>
        <taxon>Aculeata</taxon>
        <taxon>Formicoidea</taxon>
        <taxon>Formicidae</taxon>
        <taxon>Myrmicinae</taxon>
        <taxon>Cardiocondyla</taxon>
    </lineage>
</organism>
<comment type="caution">
    <text evidence="2">The sequence shown here is derived from an EMBL/GenBank/DDBJ whole genome shotgun (WGS) entry which is preliminary data.</text>
</comment>
<sequence>MRNKVFVAVREKRTSPESSRRRTGSVASTLDPPANPPPPVRPPFLLFLLPPFTYAYDPENASLCARATRTSYASSECQRRKYVSLFPVSLCRRFISKKSPLIFVRYQILLFPLYKYLPRFALERKATSLISLTSEKLESMAITRGSSTRLRGRG</sequence>
<proteinExistence type="predicted"/>
<accession>A0AAW2FCB1</accession>
<name>A0AAW2FCB1_9HYME</name>
<feature type="region of interest" description="Disordered" evidence="1">
    <location>
        <begin position="1"/>
        <end position="38"/>
    </location>
</feature>
<gene>
    <name evidence="2" type="ORF">PUN28_012570</name>
</gene>
<dbReference type="AlphaFoldDB" id="A0AAW2FCB1"/>
<keyword evidence="3" id="KW-1185">Reference proteome</keyword>
<protein>
    <submittedName>
        <fullName evidence="2">Uncharacterized protein</fullName>
    </submittedName>
</protein>
<evidence type="ECO:0000256" key="1">
    <source>
        <dbReference type="SAM" id="MobiDB-lite"/>
    </source>
</evidence>